<dbReference type="FunFam" id="2.60.40.10:FF:001114">
    <property type="entry name" value="Chitinase A1"/>
    <property type="match status" value="5"/>
</dbReference>
<evidence type="ECO:0000313" key="13">
    <source>
        <dbReference type="EMBL" id="RIE01354.1"/>
    </source>
</evidence>
<organism evidence="13 14">
    <name type="scientific">Cohnella faecalis</name>
    <dbReference type="NCBI Taxonomy" id="2315694"/>
    <lineage>
        <taxon>Bacteria</taxon>
        <taxon>Bacillati</taxon>
        <taxon>Bacillota</taxon>
        <taxon>Bacilli</taxon>
        <taxon>Bacillales</taxon>
        <taxon>Paenibacillaceae</taxon>
        <taxon>Cohnella</taxon>
    </lineage>
</organism>
<feature type="domain" description="Fibronectin type-III" evidence="12">
    <location>
        <begin position="787"/>
        <end position="872"/>
    </location>
</feature>
<keyword evidence="9" id="KW-0624">Polysaccharide degradation</keyword>
<dbReference type="GO" id="GO:0004556">
    <property type="term" value="F:alpha-amylase activity"/>
    <property type="evidence" value="ECO:0007669"/>
    <property type="project" value="InterPro"/>
</dbReference>
<dbReference type="OrthoDB" id="9805159at2"/>
<comment type="similarity">
    <text evidence="2 10">Belongs to the glycosyl hydrolase 13 family.</text>
</comment>
<feature type="signal peptide" evidence="11">
    <location>
        <begin position="1"/>
        <end position="29"/>
    </location>
</feature>
<dbReference type="PANTHER" id="PTHR10357">
    <property type="entry name" value="ALPHA-AMYLASE FAMILY MEMBER"/>
    <property type="match status" value="1"/>
</dbReference>
<evidence type="ECO:0000256" key="1">
    <source>
        <dbReference type="ARBA" id="ARBA00001913"/>
    </source>
</evidence>
<dbReference type="PRINTS" id="PR00110">
    <property type="entry name" value="ALPHAAMYLASE"/>
</dbReference>
<evidence type="ECO:0000259" key="12">
    <source>
        <dbReference type="PROSITE" id="PS50853"/>
    </source>
</evidence>
<dbReference type="PROSITE" id="PS50853">
    <property type="entry name" value="FN3"/>
    <property type="match status" value="5"/>
</dbReference>
<evidence type="ECO:0000256" key="2">
    <source>
        <dbReference type="ARBA" id="ARBA00008061"/>
    </source>
</evidence>
<feature type="domain" description="Fibronectin type-III" evidence="12">
    <location>
        <begin position="1073"/>
        <end position="1158"/>
    </location>
</feature>
<evidence type="ECO:0000256" key="11">
    <source>
        <dbReference type="SAM" id="SignalP"/>
    </source>
</evidence>
<evidence type="ECO:0000256" key="7">
    <source>
        <dbReference type="ARBA" id="ARBA00023277"/>
    </source>
</evidence>
<feature type="chain" id="PRO_5038818127" description="Fibronectin type-III domain-containing protein" evidence="11">
    <location>
        <begin position="30"/>
        <end position="2102"/>
    </location>
</feature>
<feature type="domain" description="Fibronectin type-III" evidence="12">
    <location>
        <begin position="1267"/>
        <end position="1352"/>
    </location>
</feature>
<dbReference type="CDD" id="cd11339">
    <property type="entry name" value="AmyAc_bac_CMD_like_2"/>
    <property type="match status" value="1"/>
</dbReference>
<dbReference type="SMART" id="SM00060">
    <property type="entry name" value="FN3"/>
    <property type="match status" value="5"/>
</dbReference>
<dbReference type="GO" id="GO:0046872">
    <property type="term" value="F:metal ion binding"/>
    <property type="evidence" value="ECO:0007669"/>
    <property type="project" value="UniProtKB-KW"/>
</dbReference>
<evidence type="ECO:0000313" key="14">
    <source>
        <dbReference type="Proteomes" id="UP000266340"/>
    </source>
</evidence>
<sequence length="2102" mass="227824">MKLARKTLNAFLICALVLSTFLTFGSARQEVSAAATTSTEPASPFSWDNATVYFEITDRFLDGDSSNNHSYGRELDQSGNEYSGYKNKVGTFHGGDLKGLTNKINEGYFNNLGVNAIWITAPYEQVHGWVGGEAFRHYAYHGYYPLDFTEIDKNMGTESDMKTFVDTAHEHGIRIVMDIVMNHAGYETMKDMSEYDFGQLASGWQSYYYNQPESSAHYTTYNNIVQNTDSSRWSKWWGSDWIRVNKSGYDACGGSDTTMCLSDLPDFKTESSKVVGLPPILLSKWDSAKKTKEQQELDAFFNRTGKPRTVSNYLTKWLTDWVRDYGIDGFRVDTAKHVDQSVWKSLKAEAVTALRDWKAANPSKKMDDLDFWMTGEVYGHGVGRSSYFDNGFDSLINFSFQGQAGNLDKLESIFSEYASKINSDDSFNVLSYMSSHDTSLYNRGNLINGGTSMLLLPGAVQIYYGDETARQPVTAPWDQPTRSDMNWSSINQSVLSHWQKLGKFRSNHISIGAGAHKQLQASSPYVFSRTYNKNGLEDKVVVAVGASGSTQVNVSGVFDDGAAVRDAYTGAETVVSGGKATFTANGNGVILIEELPNPKAKVSATPMGGKFSSATKDITLYVKNSATGKYTLDGSDPQTSGTSFTNGQTLTIGTGMQIGDTATLRLYAVNELGSDSKQYTFTKTDRSMLTVHFKKPSNWSTPQLYFYETTPKVTEPVWASAPSMTDDGDGWYSYTIADVESTRVIFKDASGKQLPAAQSAGFLISAEGWYDGANWIDNPVDNDPPSVPTNLAAAAKTQNSVSLTWSPSTDNVSVKGYEIYRNGTKVGTSTSAAYTDSGLTAETAYTYKVKAYDAAGNKSDESSALSVTTEPKDLQAPSVPTNVQAASKTNNSVSLTWSASTDNVGVTGYEVYRNDVKVGTSASTSYADTGLAADTAYTYKVKAYDAGGNLSALSAPLIVTTEKAPTTNTATIYYKRGYSTPYFHYTPTGGAWTTAPGKAMTASTQYPGYSEITVDIGTATSLKADFNNGSGTWDNNGGKDYAFQQGVWTFENGTIKAGTPTGGVIIDTIAPSIPAGVQSTAKTHNSVNLSWSASTDNVSVTGYEIYRNNSKVGTSAGTTYADSGLAASTEYTYTVKAYDAAGNKSDASAELKVTTNAQPTTNTATIYYKRGYSTPYFHYTPTGGAWTTAPGKAMTASTQYPGYSEITVDIGTATSLKADFNNGSGTWDNNGGKDYTFQQGVWTFENGTIKAGTPTGGVIIDTIAPSIPAGVQSTAKTHNSVNLSWSASTDNVSVTGYEIYRNNSKVGTSAGTTYADSGLAASTEYTYTVKAYDAAGNKSDASAELKVTTNAQPTTNTATIYYKRGYSTPYFHYTPTGGAWTTAPGKAMTASTQYPGYSEITVDIGTATSLKADFNNGSGTWDNNGGKDYTFQQGVWTFENGTIKAGTPTGGVIIDTIAPSIPAGVQSTAKTHNSVNLSWSASTDNVSVTGYEIYRNNSKVGTSAGTTYADSGLAASTEYTYTVKAYDAAGNKSDASAELKVTTNAQPTTNTATIYYKRGYSTPYIHYAPTGGTWTTSPGKAMTNSPDHSGYSVITIDLGTATGMQAVFNNGLNTWDNNSGQNYTFQQGTWTFESGTIKSGVPGNNGGGGDDTPITDPVDWSKQSIYFMMTDRFVNGDTSNDNYGGFNSDKSNPTKWHGGDFQGIINNLDYIKNMGFTAIWITPVTMQKGAYAYHGYHTYDFYSVDGHLGTMDKFKELVNTAHQKGIAVMLDVVVNHTGDFGTGGAAAPFNNYDWYHHIGDISNNDYNTNNTYRIENGEVAGLDDLNQENPAVANALNDWIKWLIAQSKVDGLRVDTAKHVPKWYLKSFDNAANTFTIGEIFHGDPAVVGDYSNYLDAVLDFPMYYTITDVFAKDGSMNLIKDRYNSDNKYRDTRFNGVFIDNHDTKRFLNVATSGDKWKQLKAALGFVLTSRGIPIVYQGTELGYSGGDDPSNREDMVLNANHELYKYIAQVNTIRKAHPALQNGTQTEKWVDNDIYAFQRSKDGDEALVVINNSWSSQTRTISNVSNMGQAYNRMGSDSASVNNGSITVTLAPKEVKIFTK</sequence>
<keyword evidence="4 11" id="KW-0732">Signal</keyword>
<keyword evidence="14" id="KW-1185">Reference proteome</keyword>
<dbReference type="SMART" id="SM01066">
    <property type="entry name" value="CBM_25"/>
    <property type="match status" value="4"/>
</dbReference>
<comment type="cofactor">
    <cofactor evidence="1">
        <name>Ca(2+)</name>
        <dbReference type="ChEBI" id="CHEBI:29108"/>
    </cofactor>
</comment>
<dbReference type="InterPro" id="IPR003961">
    <property type="entry name" value="FN3_dom"/>
</dbReference>
<gene>
    <name evidence="13" type="ORF">D3H35_23570</name>
</gene>
<dbReference type="InterPro" id="IPR006047">
    <property type="entry name" value="GH13_cat_dom"/>
</dbReference>
<dbReference type="Pfam" id="PF00041">
    <property type="entry name" value="fn3"/>
    <property type="match status" value="5"/>
</dbReference>
<dbReference type="Gene3D" id="2.60.40.1180">
    <property type="entry name" value="Golgi alpha-mannosidase II"/>
    <property type="match status" value="1"/>
</dbReference>
<dbReference type="EMBL" id="QXJM01000040">
    <property type="protein sequence ID" value="RIE01354.1"/>
    <property type="molecule type" value="Genomic_DNA"/>
</dbReference>
<evidence type="ECO:0000256" key="6">
    <source>
        <dbReference type="ARBA" id="ARBA00022837"/>
    </source>
</evidence>
<evidence type="ECO:0000256" key="3">
    <source>
        <dbReference type="ARBA" id="ARBA00022723"/>
    </source>
</evidence>
<protein>
    <recommendedName>
        <fullName evidence="12">Fibronectin type-III domain-containing protein</fullName>
    </recommendedName>
</protein>
<dbReference type="SUPFAM" id="SSF51445">
    <property type="entry name" value="(Trans)glycosidases"/>
    <property type="match status" value="2"/>
</dbReference>
<dbReference type="InterPro" id="IPR005085">
    <property type="entry name" value="CBM25"/>
</dbReference>
<keyword evidence="8" id="KW-0326">Glycosidase</keyword>
<evidence type="ECO:0000256" key="8">
    <source>
        <dbReference type="ARBA" id="ARBA00023295"/>
    </source>
</evidence>
<comment type="caution">
    <text evidence="13">The sequence shown here is derived from an EMBL/GenBank/DDBJ whole genome shotgun (WGS) entry which is preliminary data.</text>
</comment>
<dbReference type="CDD" id="cd00063">
    <property type="entry name" value="FN3"/>
    <property type="match status" value="5"/>
</dbReference>
<dbReference type="SUPFAM" id="SSF49265">
    <property type="entry name" value="Fibronectin type III"/>
    <property type="match status" value="4"/>
</dbReference>
<reference evidence="13 14" key="1">
    <citation type="submission" date="2018-09" db="EMBL/GenBank/DDBJ databases">
        <title>Cohnella cavernae sp. nov., isolated from a karst cave.</title>
        <authorList>
            <person name="Zhu H."/>
        </authorList>
    </citation>
    <scope>NUCLEOTIDE SEQUENCE [LARGE SCALE GENOMIC DNA]</scope>
    <source>
        <strain evidence="13 14">K2E09-144</strain>
    </source>
</reference>
<dbReference type="Pfam" id="PF00128">
    <property type="entry name" value="Alpha-amylase"/>
    <property type="match status" value="3"/>
</dbReference>
<dbReference type="Pfam" id="PF03423">
    <property type="entry name" value="CBM_25"/>
    <property type="match status" value="4"/>
</dbReference>
<name>A0A398CQZ7_9BACL</name>
<keyword evidence="7" id="KW-0119">Carbohydrate metabolism</keyword>
<dbReference type="Gene3D" id="3.20.20.80">
    <property type="entry name" value="Glycosidases"/>
    <property type="match status" value="3"/>
</dbReference>
<dbReference type="Pfam" id="PF16738">
    <property type="entry name" value="CBM26"/>
    <property type="match status" value="1"/>
</dbReference>
<dbReference type="Proteomes" id="UP000266340">
    <property type="component" value="Unassembled WGS sequence"/>
</dbReference>
<dbReference type="InterPro" id="IPR013783">
    <property type="entry name" value="Ig-like_fold"/>
</dbReference>
<keyword evidence="5" id="KW-0378">Hydrolase</keyword>
<feature type="domain" description="Fibronectin type-III" evidence="12">
    <location>
        <begin position="1461"/>
        <end position="1546"/>
    </location>
</feature>
<dbReference type="PANTHER" id="PTHR10357:SF215">
    <property type="entry name" value="ALPHA-AMYLASE 1"/>
    <property type="match status" value="1"/>
</dbReference>
<dbReference type="Gene3D" id="2.60.40.10">
    <property type="entry name" value="Immunoglobulins"/>
    <property type="match status" value="10"/>
</dbReference>
<keyword evidence="3" id="KW-0479">Metal-binding</keyword>
<keyword evidence="6" id="KW-0106">Calcium</keyword>
<proteinExistence type="inferred from homology"/>
<evidence type="ECO:0000256" key="5">
    <source>
        <dbReference type="ARBA" id="ARBA00022801"/>
    </source>
</evidence>
<dbReference type="SUPFAM" id="SSF51011">
    <property type="entry name" value="Glycosyl hydrolase domain"/>
    <property type="match status" value="1"/>
</dbReference>
<dbReference type="InterPro" id="IPR031965">
    <property type="entry name" value="CBM26"/>
</dbReference>
<evidence type="ECO:0000256" key="10">
    <source>
        <dbReference type="RuleBase" id="RU003615"/>
    </source>
</evidence>
<dbReference type="GO" id="GO:2001070">
    <property type="term" value="F:starch binding"/>
    <property type="evidence" value="ECO:0007669"/>
    <property type="project" value="InterPro"/>
</dbReference>
<dbReference type="InterPro" id="IPR031319">
    <property type="entry name" value="A-amylase_C"/>
</dbReference>
<evidence type="ECO:0000256" key="4">
    <source>
        <dbReference type="ARBA" id="ARBA00022729"/>
    </source>
</evidence>
<dbReference type="InterPro" id="IPR017853">
    <property type="entry name" value="GH"/>
</dbReference>
<dbReference type="GO" id="GO:0000272">
    <property type="term" value="P:polysaccharide catabolic process"/>
    <property type="evidence" value="ECO:0007669"/>
    <property type="project" value="UniProtKB-KW"/>
</dbReference>
<accession>A0A398CQZ7</accession>
<evidence type="ECO:0000256" key="9">
    <source>
        <dbReference type="ARBA" id="ARBA00023326"/>
    </source>
</evidence>
<dbReference type="SMART" id="SM00642">
    <property type="entry name" value="Aamy"/>
    <property type="match status" value="2"/>
</dbReference>
<dbReference type="InterPro" id="IPR006046">
    <property type="entry name" value="Alpha_amylase"/>
</dbReference>
<dbReference type="SMART" id="SM00632">
    <property type="entry name" value="Aamy_C"/>
    <property type="match status" value="1"/>
</dbReference>
<dbReference type="InterPro" id="IPR036116">
    <property type="entry name" value="FN3_sf"/>
</dbReference>
<feature type="domain" description="Fibronectin type-III" evidence="12">
    <location>
        <begin position="879"/>
        <end position="964"/>
    </location>
</feature>
<dbReference type="InterPro" id="IPR013780">
    <property type="entry name" value="Glyco_hydro_b"/>
</dbReference>